<dbReference type="OrthoDB" id="10613630at2759"/>
<dbReference type="EMBL" id="MLAK01001459">
    <property type="protein sequence ID" value="OHS92883.1"/>
    <property type="molecule type" value="Genomic_DNA"/>
</dbReference>
<feature type="region of interest" description="Disordered" evidence="1">
    <location>
        <begin position="110"/>
        <end position="168"/>
    </location>
</feature>
<dbReference type="PANTHER" id="PTHR13275:SF4">
    <property type="entry name" value="VACUOLAR PROTEIN SORTING-ASSOCIATED PROTEIN 72 HOMOLOG"/>
    <property type="match status" value="1"/>
</dbReference>
<dbReference type="PANTHER" id="PTHR13275">
    <property type="entry name" value="YL-1 PROTEIN TRANSCRIPTION FACTOR-LIKE 1"/>
    <property type="match status" value="1"/>
</dbReference>
<comment type="caution">
    <text evidence="2">The sequence shown here is derived from an EMBL/GenBank/DDBJ whole genome shotgun (WGS) entry which is preliminary data.</text>
</comment>
<proteinExistence type="predicted"/>
<dbReference type="GeneID" id="94831232"/>
<keyword evidence="3" id="KW-1185">Reference proteome</keyword>
<feature type="compositionally biased region" description="Low complexity" evidence="1">
    <location>
        <begin position="122"/>
        <end position="134"/>
    </location>
</feature>
<dbReference type="Proteomes" id="UP000179807">
    <property type="component" value="Unassembled WGS sequence"/>
</dbReference>
<sequence length="563" mass="66401">MAEDESAPPKYYYTVSSLEELVLNDETKSAVFPIKEVLDQAFQLIQLCINNDYRKLFFKKQKPSPIVKAKLNAFNADTFALLKINRPFLTDLLTPLFWLIHYTINKCDPSQNPQAEDENDNDSNNSKNHNGNNKYNEDDDSDDDDDSDSDSDDEDNENNKETVDQETAEKLKKLKAENNLEYCKKKAEELQVEVGTAWGRFLFPFETNNSLSSSLRDAFVNCIPYFYTQTIQHLFILLLDGSPPTAFRPFRMKICATLVKIFTQIEPLESLLLINLGFYFKTSPQVDLSSSSEPEKQKFEEPSTTFLPEENLDTLIEMPHRKRPINKSWNISGISNLVSESTHRKSVPYEHNSKIVIQYPKDGEKDWTNELPPLLPEQKSPAALYKKDSYDPNKETRSLLYRSRRPEIIFDYNKMKKEFAQKTIQRQKEINDKKYEFAAIEKKIRKKPLIVLKKFTDDLRTLQLERKWNETPELYKKKEVERMEEERKRKLEKERLEEEQERRERRRRLRKEREEEELRRELKEGSDEEKEKEKEGEKKEENETAEISEQQTHSFSLSNIGHI</sequence>
<evidence type="ECO:0000313" key="3">
    <source>
        <dbReference type="Proteomes" id="UP000179807"/>
    </source>
</evidence>
<feature type="compositionally biased region" description="Acidic residues" evidence="1">
    <location>
        <begin position="137"/>
        <end position="156"/>
    </location>
</feature>
<evidence type="ECO:0000313" key="2">
    <source>
        <dbReference type="EMBL" id="OHS92883.1"/>
    </source>
</evidence>
<feature type="compositionally biased region" description="Basic and acidic residues" evidence="1">
    <location>
        <begin position="511"/>
        <end position="542"/>
    </location>
</feature>
<feature type="region of interest" description="Disordered" evidence="1">
    <location>
        <begin position="480"/>
        <end position="563"/>
    </location>
</feature>
<protein>
    <submittedName>
        <fullName evidence="2">Uncharacterized protein</fullName>
    </submittedName>
</protein>
<gene>
    <name evidence="2" type="ORF">TRFO_12261</name>
</gene>
<dbReference type="RefSeq" id="XP_068346020.1">
    <property type="nucleotide sequence ID" value="XM_068496528.1"/>
</dbReference>
<feature type="compositionally biased region" description="Basic and acidic residues" evidence="1">
    <location>
        <begin position="480"/>
        <end position="503"/>
    </location>
</feature>
<organism evidence="2 3">
    <name type="scientific">Tritrichomonas foetus</name>
    <dbReference type="NCBI Taxonomy" id="1144522"/>
    <lineage>
        <taxon>Eukaryota</taxon>
        <taxon>Metamonada</taxon>
        <taxon>Parabasalia</taxon>
        <taxon>Tritrichomonadida</taxon>
        <taxon>Tritrichomonadidae</taxon>
        <taxon>Tritrichomonas</taxon>
    </lineage>
</organism>
<feature type="compositionally biased region" description="Basic and acidic residues" evidence="1">
    <location>
        <begin position="157"/>
        <end position="168"/>
    </location>
</feature>
<dbReference type="GO" id="GO:0005634">
    <property type="term" value="C:nucleus"/>
    <property type="evidence" value="ECO:0007669"/>
    <property type="project" value="TreeGrafter"/>
</dbReference>
<name>A0A1J4J5G8_9EUKA</name>
<dbReference type="AlphaFoldDB" id="A0A1J4J5G8"/>
<accession>A0A1J4J5G8</accession>
<feature type="compositionally biased region" description="Polar residues" evidence="1">
    <location>
        <begin position="550"/>
        <end position="563"/>
    </location>
</feature>
<evidence type="ECO:0000256" key="1">
    <source>
        <dbReference type="SAM" id="MobiDB-lite"/>
    </source>
</evidence>
<dbReference type="VEuPathDB" id="TrichDB:TRFO_12261"/>
<reference evidence="2" key="1">
    <citation type="submission" date="2016-10" db="EMBL/GenBank/DDBJ databases">
        <authorList>
            <person name="Benchimol M."/>
            <person name="Almeida L.G."/>
            <person name="Vasconcelos A.T."/>
            <person name="Perreira-Neves A."/>
            <person name="Rosa I.A."/>
            <person name="Tasca T."/>
            <person name="Bogo M.R."/>
            <person name="de Souza W."/>
        </authorList>
    </citation>
    <scope>NUCLEOTIDE SEQUENCE [LARGE SCALE GENOMIC DNA]</scope>
    <source>
        <strain evidence="2">K</strain>
    </source>
</reference>